<dbReference type="EMBL" id="CP058560">
    <property type="protein sequence ID" value="QUH23727.1"/>
    <property type="molecule type" value="Genomic_DNA"/>
</dbReference>
<organism evidence="8 9">
    <name type="scientific">Methanobacterium alkalithermotolerans</name>
    <dbReference type="NCBI Taxonomy" id="2731220"/>
    <lineage>
        <taxon>Archaea</taxon>
        <taxon>Methanobacteriati</taxon>
        <taxon>Methanobacteriota</taxon>
        <taxon>Methanomada group</taxon>
        <taxon>Methanobacteria</taxon>
        <taxon>Methanobacteriales</taxon>
        <taxon>Methanobacteriaceae</taxon>
        <taxon>Methanobacterium</taxon>
    </lineage>
</organism>
<reference evidence="8" key="1">
    <citation type="submission" date="2020-07" db="EMBL/GenBank/DDBJ databases">
        <title>Methanobacterium. sp. MethCan genome.</title>
        <authorList>
            <person name="Postec A."/>
            <person name="Quemeneur M."/>
        </authorList>
    </citation>
    <scope>NUCLEOTIDE SEQUENCE</scope>
    <source>
        <strain evidence="8">MethCAN</strain>
    </source>
</reference>
<dbReference type="PANTHER" id="PTHR11135:SF0">
    <property type="entry name" value="ELONGATOR COMPLEX PROTEIN 3"/>
    <property type="match status" value="1"/>
</dbReference>
<evidence type="ECO:0000256" key="4">
    <source>
        <dbReference type="ARBA" id="ARBA00022723"/>
    </source>
</evidence>
<evidence type="ECO:0000313" key="8">
    <source>
        <dbReference type="EMBL" id="QUH23727.1"/>
    </source>
</evidence>
<protein>
    <submittedName>
        <fullName evidence="8">Archaeosine biosynthesis radical SAM protein RaSEA</fullName>
    </submittedName>
</protein>
<keyword evidence="4" id="KW-0479">Metal-binding</keyword>
<dbReference type="Proteomes" id="UP000681041">
    <property type="component" value="Chromosome"/>
</dbReference>
<dbReference type="GO" id="GO:0005737">
    <property type="term" value="C:cytoplasm"/>
    <property type="evidence" value="ECO:0007669"/>
    <property type="project" value="TreeGrafter"/>
</dbReference>
<evidence type="ECO:0000256" key="3">
    <source>
        <dbReference type="ARBA" id="ARBA00022691"/>
    </source>
</evidence>
<dbReference type="InterPro" id="IPR058240">
    <property type="entry name" value="rSAM_sf"/>
</dbReference>
<dbReference type="PANTHER" id="PTHR11135">
    <property type="entry name" value="HISTONE ACETYLTRANSFERASE-RELATED"/>
    <property type="match status" value="1"/>
</dbReference>
<dbReference type="SUPFAM" id="SSF102114">
    <property type="entry name" value="Radical SAM enzymes"/>
    <property type="match status" value="1"/>
</dbReference>
<dbReference type="GO" id="GO:0051539">
    <property type="term" value="F:4 iron, 4 sulfur cluster binding"/>
    <property type="evidence" value="ECO:0007669"/>
    <property type="project" value="UniProtKB-KW"/>
</dbReference>
<dbReference type="CDD" id="cd01335">
    <property type="entry name" value="Radical_SAM"/>
    <property type="match status" value="1"/>
</dbReference>
<dbReference type="InterPro" id="IPR039661">
    <property type="entry name" value="ELP3"/>
</dbReference>
<dbReference type="GO" id="GO:0002926">
    <property type="term" value="P:tRNA wobble base 5-methoxycarbonylmethyl-2-thiouridinylation"/>
    <property type="evidence" value="ECO:0007669"/>
    <property type="project" value="TreeGrafter"/>
</dbReference>
<comment type="cofactor">
    <cofactor evidence="1">
        <name>[4Fe-4S] cluster</name>
        <dbReference type="ChEBI" id="CHEBI:49883"/>
    </cofactor>
</comment>
<dbReference type="GO" id="GO:0046872">
    <property type="term" value="F:metal ion binding"/>
    <property type="evidence" value="ECO:0007669"/>
    <property type="project" value="UniProtKB-KW"/>
</dbReference>
<keyword evidence="3" id="KW-0949">S-adenosyl-L-methionine</keyword>
<gene>
    <name evidence="8" type="ORF">HYG87_08115</name>
</gene>
<evidence type="ECO:0000256" key="6">
    <source>
        <dbReference type="ARBA" id="ARBA00023014"/>
    </source>
</evidence>
<dbReference type="GO" id="GO:0003824">
    <property type="term" value="F:catalytic activity"/>
    <property type="evidence" value="ECO:0007669"/>
    <property type="project" value="InterPro"/>
</dbReference>
<evidence type="ECO:0000259" key="7">
    <source>
        <dbReference type="SMART" id="SM00729"/>
    </source>
</evidence>
<dbReference type="KEGG" id="meme:HYG87_08115"/>
<evidence type="ECO:0000256" key="1">
    <source>
        <dbReference type="ARBA" id="ARBA00001966"/>
    </source>
</evidence>
<proteinExistence type="predicted"/>
<dbReference type="NCBIfam" id="TIGR01210">
    <property type="entry name" value="archaeosine biosynthesis radical SAM protein RaSEA"/>
    <property type="match status" value="1"/>
</dbReference>
<evidence type="ECO:0000256" key="2">
    <source>
        <dbReference type="ARBA" id="ARBA00022485"/>
    </source>
</evidence>
<dbReference type="RefSeq" id="WP_211532683.1">
    <property type="nucleotide sequence ID" value="NZ_CP058560.1"/>
</dbReference>
<dbReference type="AlphaFoldDB" id="A0A8T8K6S2"/>
<sequence length="353" mass="40451">MQIKKLTREIRNKSLKKVKKRSPEELSTSWYQEDLLYQGRGPTLFMILPTGGCSWALSESGGCTMCSYINDSHVENVPARDIIPLFHEIMDKHTLEEPTAVKIFTSGSFLNPDEMPVEARREILQTLGEIENVAEVVVESRPEYVNREIIKECCSYLPDKIFEISMGLESASDHTREYKINKGFSKKDFEQAVEIIKDLKSEYKVRSKAYILVKPILTSEKQGIQEAIDSAIYAEKAGIDRISFCPATIHKGTLIEELWRKGSYQPPWIWSTIKIINQVREKVNIPAIMDTSGFGSRRGPYNCKKCNSKLKQMIIDSNLDQIPVKELECDCKNQWQVESSFCDIGRSTTRIRY</sequence>
<dbReference type="OrthoDB" id="105445at2157"/>
<evidence type="ECO:0000313" key="9">
    <source>
        <dbReference type="Proteomes" id="UP000681041"/>
    </source>
</evidence>
<keyword evidence="9" id="KW-1185">Reference proteome</keyword>
<keyword evidence="2" id="KW-0004">4Fe-4S</keyword>
<accession>A0A8T8K6S2</accession>
<dbReference type="PIRSF" id="PIRSF004954">
    <property type="entry name" value="Radical_SAM"/>
    <property type="match status" value="1"/>
</dbReference>
<dbReference type="GeneID" id="64820722"/>
<evidence type="ECO:0000256" key="5">
    <source>
        <dbReference type="ARBA" id="ARBA00023004"/>
    </source>
</evidence>
<keyword evidence="6" id="KW-0411">Iron-sulfur</keyword>
<dbReference type="InterPro" id="IPR006638">
    <property type="entry name" value="Elp3/MiaA/NifB-like_rSAM"/>
</dbReference>
<dbReference type="InterPro" id="IPR005909">
    <property type="entry name" value="RaSEA"/>
</dbReference>
<keyword evidence="5" id="KW-0408">Iron</keyword>
<dbReference type="SMART" id="SM00729">
    <property type="entry name" value="Elp3"/>
    <property type="match status" value="1"/>
</dbReference>
<name>A0A8T8K6S2_9EURY</name>
<feature type="domain" description="Elp3/MiaA/NifB-like radical SAM core" evidence="7">
    <location>
        <begin position="43"/>
        <end position="278"/>
    </location>
</feature>